<protein>
    <recommendedName>
        <fullName evidence="3">peptidylprolyl isomerase</fullName>
        <ecNumber evidence="3">5.2.1.8</ecNumber>
    </recommendedName>
    <alternativeName>
        <fullName evidence="6">Parvulin-14</fullName>
    </alternativeName>
</protein>
<dbReference type="InterPro" id="IPR046357">
    <property type="entry name" value="PPIase_dom_sf"/>
</dbReference>
<dbReference type="InterPro" id="IPR015947">
    <property type="entry name" value="PUA-like_sf"/>
</dbReference>
<accession>A0A8H4CAG6</accession>
<comment type="catalytic activity">
    <reaction evidence="1">
        <text>[protein]-peptidylproline (omega=180) = [protein]-peptidylproline (omega=0)</text>
        <dbReference type="Rhea" id="RHEA:16237"/>
        <dbReference type="Rhea" id="RHEA-COMP:10747"/>
        <dbReference type="Rhea" id="RHEA-COMP:10748"/>
        <dbReference type="ChEBI" id="CHEBI:83833"/>
        <dbReference type="ChEBI" id="CHEBI:83834"/>
        <dbReference type="EC" id="5.2.1.8"/>
    </reaction>
</comment>
<evidence type="ECO:0000256" key="6">
    <source>
        <dbReference type="ARBA" id="ARBA00030737"/>
    </source>
</evidence>
<comment type="similarity">
    <text evidence="2">Belongs to the PpiC/parvulin rotamase family. PIN4 subfamily.</text>
</comment>
<evidence type="ECO:0000256" key="3">
    <source>
        <dbReference type="ARBA" id="ARBA00013194"/>
    </source>
</evidence>
<evidence type="ECO:0000313" key="10">
    <source>
        <dbReference type="EMBL" id="KAF3800364.1"/>
    </source>
</evidence>
<dbReference type="InterPro" id="IPR000297">
    <property type="entry name" value="PPIase_PpiC"/>
</dbReference>
<dbReference type="EMBL" id="WVTB01000077">
    <property type="protein sequence ID" value="KAF3800364.1"/>
    <property type="molecule type" value="Genomic_DNA"/>
</dbReference>
<evidence type="ECO:0000256" key="5">
    <source>
        <dbReference type="ARBA" id="ARBA00023235"/>
    </source>
</evidence>
<dbReference type="RefSeq" id="XP_045259524.1">
    <property type="nucleotide sequence ID" value="XM_045407789.1"/>
</dbReference>
<dbReference type="EC" id="5.2.1.8" evidence="3"/>
<reference evidence="10" key="2">
    <citation type="submission" date="2020-03" db="EMBL/GenBank/DDBJ databases">
        <authorList>
            <person name="Fu F.-F."/>
            <person name="Chen J."/>
        </authorList>
    </citation>
    <scope>NUCLEOTIDE SEQUENCE</scope>
    <source>
        <strain evidence="10">Lc1</strain>
    </source>
</reference>
<evidence type="ECO:0000256" key="2">
    <source>
        <dbReference type="ARBA" id="ARBA00010242"/>
    </source>
</evidence>
<evidence type="ECO:0000256" key="8">
    <source>
        <dbReference type="SAM" id="MobiDB-lite"/>
    </source>
</evidence>
<evidence type="ECO:0000256" key="1">
    <source>
        <dbReference type="ARBA" id="ARBA00000971"/>
    </source>
</evidence>
<dbReference type="Proteomes" id="UP000613401">
    <property type="component" value="Unassembled WGS sequence"/>
</dbReference>
<dbReference type="InterPro" id="IPR036987">
    <property type="entry name" value="SRA-YDG_sf"/>
</dbReference>
<feature type="domain" description="PpiC" evidence="9">
    <location>
        <begin position="430"/>
        <end position="522"/>
    </location>
</feature>
<dbReference type="GO" id="GO:0003677">
    <property type="term" value="F:DNA binding"/>
    <property type="evidence" value="ECO:0007669"/>
    <property type="project" value="InterPro"/>
</dbReference>
<keyword evidence="4 7" id="KW-0697">Rotamase</keyword>
<evidence type="ECO:0000259" key="9">
    <source>
        <dbReference type="PROSITE" id="PS50198"/>
    </source>
</evidence>
<dbReference type="SUPFAM" id="SSF88697">
    <property type="entry name" value="PUA domain-like"/>
    <property type="match status" value="1"/>
</dbReference>
<evidence type="ECO:0000256" key="7">
    <source>
        <dbReference type="PROSITE-ProRule" id="PRU00278"/>
    </source>
</evidence>
<gene>
    <name evidence="10" type="ORF">GCG54_00007812</name>
</gene>
<keyword evidence="5 7" id="KW-0413">Isomerase</keyword>
<feature type="compositionally biased region" description="Basic and acidic residues" evidence="8">
    <location>
        <begin position="416"/>
        <end position="425"/>
    </location>
</feature>
<name>A0A8H4CAG6_COLGL</name>
<dbReference type="PROSITE" id="PS50198">
    <property type="entry name" value="PPIC_PPIASE_2"/>
    <property type="match status" value="1"/>
</dbReference>
<dbReference type="GeneID" id="69014955"/>
<dbReference type="Pfam" id="PF00639">
    <property type="entry name" value="Rotamase"/>
    <property type="match status" value="1"/>
</dbReference>
<feature type="compositionally biased region" description="Basic and acidic residues" evidence="8">
    <location>
        <begin position="395"/>
        <end position="407"/>
    </location>
</feature>
<feature type="region of interest" description="Disordered" evidence="8">
    <location>
        <begin position="391"/>
        <end position="430"/>
    </location>
</feature>
<dbReference type="GO" id="GO:0003755">
    <property type="term" value="F:peptidyl-prolyl cis-trans isomerase activity"/>
    <property type="evidence" value="ECO:0007669"/>
    <property type="project" value="UniProtKB-KW"/>
</dbReference>
<keyword evidence="11" id="KW-1185">Reference proteome</keyword>
<sequence>MSPTQVMMRPCRSPFQLDGSSETYFMRYPGSAALPSPSVEPLPTKQELLELCDTVRTSLRQNRSLGLNADRIQSLLERALKEELRHTPILDFETLQYARLDRLLADILDPANRPSPLPLRFRADMAVAESLQKMWRARFRDQYFAIDQVRQRSLSVGGEMRDISFTATGKDPLESWTVQASCRDPISELEVNQQFEPGHWWLNLACAHRDGILGTAVEKPTKSKYGITALPLLTGREEHIRGNLYRYVREGRLSDMHVSLLTQVGTQIRILRGYRLKSTLAPQAGVRYDGLYTIRQYGNKLDATTDKYRLELLLERVNGQKDLEQVQQIPRPSQIDDWQAFKKVEAEMVRQRKGDDGLLDFKMRKEEERIDREHWRRASEFKASLCQEGCASMGKNDKKPADKKDGGKSGGGKKGGKGESEDKGGKAKGAQSINVRHILCEKHGKKEEAMAKIRDGAKFDEVAREFSEDKARQGGSLGWKTKGSLDPKFEDVAFALATSSTSSPVIGEAKTEFGYHIIMVEGKK</sequence>
<dbReference type="PANTHER" id="PTHR45995">
    <property type="match status" value="1"/>
</dbReference>
<organism evidence="10 11">
    <name type="scientific">Colletotrichum gloeosporioides</name>
    <name type="common">Anthracnose fungus</name>
    <name type="synonym">Glomerella cingulata</name>
    <dbReference type="NCBI Taxonomy" id="474922"/>
    <lineage>
        <taxon>Eukaryota</taxon>
        <taxon>Fungi</taxon>
        <taxon>Dikarya</taxon>
        <taxon>Ascomycota</taxon>
        <taxon>Pezizomycotina</taxon>
        <taxon>Sordariomycetes</taxon>
        <taxon>Hypocreomycetidae</taxon>
        <taxon>Glomerellales</taxon>
        <taxon>Glomerellaceae</taxon>
        <taxon>Colletotrichum</taxon>
        <taxon>Colletotrichum gloeosporioides species complex</taxon>
    </lineage>
</organism>
<dbReference type="Gene3D" id="3.10.50.40">
    <property type="match status" value="1"/>
</dbReference>
<reference evidence="10" key="1">
    <citation type="journal article" date="2020" name="Phytopathology">
        <title>Genome sequence and comparative analysis of Colletotrichum gloeosporioides isolated from Liriodendron leaves.</title>
        <authorList>
            <person name="Fu F.F."/>
            <person name="Hao Z."/>
            <person name="Wang P."/>
            <person name="Lu Y."/>
            <person name="Xue L.J."/>
            <person name="Wei G."/>
            <person name="Tian Y."/>
            <person name="Baishi H."/>
            <person name="Xu H."/>
            <person name="Shi J."/>
            <person name="Cheng T."/>
            <person name="Wang G."/>
            <person name="Yi Y."/>
            <person name="Chen J."/>
        </authorList>
    </citation>
    <scope>NUCLEOTIDE SEQUENCE</scope>
    <source>
        <strain evidence="10">Lc1</strain>
    </source>
</reference>
<dbReference type="SUPFAM" id="SSF54534">
    <property type="entry name" value="FKBP-like"/>
    <property type="match status" value="1"/>
</dbReference>
<proteinExistence type="inferred from homology"/>
<evidence type="ECO:0000313" key="11">
    <source>
        <dbReference type="Proteomes" id="UP000613401"/>
    </source>
</evidence>
<dbReference type="GO" id="GO:0006364">
    <property type="term" value="P:rRNA processing"/>
    <property type="evidence" value="ECO:0007669"/>
    <property type="project" value="InterPro"/>
</dbReference>
<dbReference type="InterPro" id="IPR043323">
    <property type="entry name" value="PIN4"/>
</dbReference>
<comment type="caution">
    <text evidence="10">The sequence shown here is derived from an EMBL/GenBank/DDBJ whole genome shotgun (WGS) entry which is preliminary data.</text>
</comment>
<dbReference type="Gene3D" id="2.30.280.10">
    <property type="entry name" value="SRA-YDG"/>
    <property type="match status" value="1"/>
</dbReference>
<evidence type="ECO:0000256" key="4">
    <source>
        <dbReference type="ARBA" id="ARBA00023110"/>
    </source>
</evidence>
<dbReference type="AlphaFoldDB" id="A0A8H4CAG6"/>